<dbReference type="Proteomes" id="UP000286715">
    <property type="component" value="Unassembled WGS sequence"/>
</dbReference>
<gene>
    <name evidence="2" type="ORF">JCM31826_21700</name>
</gene>
<sequence>MKRFLIALIILLSAGLYGQVPYSFYTFYPVAHTQIVNPAAPVNEKFTLGFINTGMMIENTPFRPMEFFLKTSNVNDVLRNSISGMDNSDYLNLDVRTDLLFLGFKIGKLYLSGGVYNQKSVLFGYPHNLLSLLYFGNAQFQNQNVNLLGNTIDITDYSAIHVGGQIKIKSLSIGGRIKLINGIQSFKTESTTAQVGFYDTAWTLSTDILIRSSGDFSDFADRMIDYRTHLTPGSTGNRGFAFDIAASYDFNDKLRVSAVMADIGSIKWNEQLKEYYSNGNVHFNGLNINLAEDEQVDSFDEIIDSINSALNIQERAGESYTTSLSARYSIFVDYKFFKNQRLSAFADLRKTSITNMLAFGAQYHMPITRWLSFMGSYTVINNNFSNFGAGFMFKFLGVQIYGVTDQINAILNPERLNAINFRMGINISFANPEYYKRKSSTKNELKN</sequence>
<dbReference type="InterPro" id="IPR043781">
    <property type="entry name" value="DUF5723"/>
</dbReference>
<comment type="caution">
    <text evidence="2">The sequence shown here is derived from an EMBL/GenBank/DDBJ whole genome shotgun (WGS) entry which is preliminary data.</text>
</comment>
<dbReference type="AlphaFoldDB" id="A0A401XNU3"/>
<feature type="domain" description="DUF5723" evidence="1">
    <location>
        <begin position="38"/>
        <end position="405"/>
    </location>
</feature>
<organism evidence="2 3">
    <name type="scientific">Thermaurantimonas aggregans</name>
    <dbReference type="NCBI Taxonomy" id="2173829"/>
    <lineage>
        <taxon>Bacteria</taxon>
        <taxon>Pseudomonadati</taxon>
        <taxon>Bacteroidota</taxon>
        <taxon>Flavobacteriia</taxon>
        <taxon>Flavobacteriales</taxon>
        <taxon>Schleiferiaceae</taxon>
        <taxon>Thermaurantimonas</taxon>
    </lineage>
</organism>
<keyword evidence="3" id="KW-1185">Reference proteome</keyword>
<protein>
    <recommendedName>
        <fullName evidence="1">DUF5723 domain-containing protein</fullName>
    </recommendedName>
</protein>
<dbReference type="RefSeq" id="WP_124398740.1">
    <property type="nucleotide sequence ID" value="NZ_BHZE01000032.1"/>
</dbReference>
<dbReference type="OrthoDB" id="975426at2"/>
<name>A0A401XNU3_9FLAO</name>
<accession>A0A401XNU3</accession>
<evidence type="ECO:0000313" key="2">
    <source>
        <dbReference type="EMBL" id="GCD78688.1"/>
    </source>
</evidence>
<evidence type="ECO:0000259" key="1">
    <source>
        <dbReference type="Pfam" id="PF18990"/>
    </source>
</evidence>
<evidence type="ECO:0000313" key="3">
    <source>
        <dbReference type="Proteomes" id="UP000286715"/>
    </source>
</evidence>
<reference evidence="2 3" key="1">
    <citation type="submission" date="2018-11" db="EMBL/GenBank/DDBJ databases">
        <title>Schleiferia aggregans sp. nov., a moderately thermophilic heterotrophic bacterium isolated from microbial mats at a terrestrial hot spring.</title>
        <authorList>
            <person name="Iino T."/>
            <person name="Ohkuma M."/>
            <person name="Haruta S."/>
        </authorList>
    </citation>
    <scope>NUCLEOTIDE SEQUENCE [LARGE SCALE GENOMIC DNA]</scope>
    <source>
        <strain evidence="2 3">LA</strain>
    </source>
</reference>
<dbReference type="Pfam" id="PF18990">
    <property type="entry name" value="DUF5723"/>
    <property type="match status" value="1"/>
</dbReference>
<proteinExistence type="predicted"/>
<dbReference type="EMBL" id="BHZE01000032">
    <property type="protein sequence ID" value="GCD78688.1"/>
    <property type="molecule type" value="Genomic_DNA"/>
</dbReference>